<dbReference type="InterPro" id="IPR036895">
    <property type="entry name" value="Uracil-DNA_glycosylase-like_sf"/>
</dbReference>
<dbReference type="EMBL" id="FOJN01000010">
    <property type="protein sequence ID" value="SFA56371.1"/>
    <property type="molecule type" value="Genomic_DNA"/>
</dbReference>
<proteinExistence type="predicted"/>
<dbReference type="AlphaFoldDB" id="A0A1I0TX14"/>
<protein>
    <recommendedName>
        <fullName evidence="3">Uracil DNA glycosylase superfamily protein</fullName>
    </recommendedName>
</protein>
<dbReference type="Proteomes" id="UP000182054">
    <property type="component" value="Unassembled WGS sequence"/>
</dbReference>
<evidence type="ECO:0000313" key="1">
    <source>
        <dbReference type="EMBL" id="SFA56371.1"/>
    </source>
</evidence>
<dbReference type="SUPFAM" id="SSF52141">
    <property type="entry name" value="Uracil-DNA glycosylase-like"/>
    <property type="match status" value="1"/>
</dbReference>
<accession>A0A1I0TX14</accession>
<evidence type="ECO:0000313" key="2">
    <source>
        <dbReference type="Proteomes" id="UP000182054"/>
    </source>
</evidence>
<reference evidence="1 2" key="1">
    <citation type="submission" date="2016-10" db="EMBL/GenBank/DDBJ databases">
        <authorList>
            <person name="de Groot N.N."/>
        </authorList>
    </citation>
    <scope>NUCLEOTIDE SEQUENCE [LARGE SCALE GENOMIC DNA]</scope>
    <source>
        <strain evidence="1 2">DSM 44908</strain>
    </source>
</reference>
<name>A0A1I0TX14_9NOCA</name>
<dbReference type="Gene3D" id="3.40.470.10">
    <property type="entry name" value="Uracil-DNA glycosylase-like domain"/>
    <property type="match status" value="1"/>
</dbReference>
<organism evidence="1 2">
    <name type="scientific">Rhodococcoides kroppenstedtii</name>
    <dbReference type="NCBI Taxonomy" id="293050"/>
    <lineage>
        <taxon>Bacteria</taxon>
        <taxon>Bacillati</taxon>
        <taxon>Actinomycetota</taxon>
        <taxon>Actinomycetes</taxon>
        <taxon>Mycobacteriales</taxon>
        <taxon>Nocardiaceae</taxon>
        <taxon>Rhodococcoides</taxon>
    </lineage>
</organism>
<sequence>MVRSRRARRIREPHVEPINHLIDRIAHETGNSRLPYLDPTVGGVEAELLYVLKAREADADPDRDGVRFLSLDNDDVGAAIMFESAASNGIRRERCAAWNICPFPIVGSNPSSWELQQSVPYHVELVKLLPRLRVVVLLGRPARDGWSSRRFGVPRDVAVVAGASSARPGIYTPANRQSFESAMRRAAELLT</sequence>
<evidence type="ECO:0008006" key="3">
    <source>
        <dbReference type="Google" id="ProtNLM"/>
    </source>
</evidence>
<gene>
    <name evidence="1" type="ORF">SAMN05444374_110125</name>
</gene>